<evidence type="ECO:0000256" key="4">
    <source>
        <dbReference type="ARBA" id="ARBA00022692"/>
    </source>
</evidence>
<feature type="transmembrane region" description="Helical" evidence="9">
    <location>
        <begin position="255"/>
        <end position="277"/>
    </location>
</feature>
<dbReference type="AlphaFoldDB" id="A0A517DVV3"/>
<name>A0A517DVV3_9FIRM</name>
<keyword evidence="3" id="KW-1003">Cell membrane</keyword>
<evidence type="ECO:0000313" key="10">
    <source>
        <dbReference type="EMBL" id="QDR81453.1"/>
    </source>
</evidence>
<dbReference type="GO" id="GO:0006865">
    <property type="term" value="P:amino acid transport"/>
    <property type="evidence" value="ECO:0007669"/>
    <property type="project" value="UniProtKB-KW"/>
</dbReference>
<feature type="transmembrane region" description="Helical" evidence="9">
    <location>
        <begin position="188"/>
        <end position="214"/>
    </location>
</feature>
<evidence type="ECO:0000256" key="5">
    <source>
        <dbReference type="ARBA" id="ARBA00022970"/>
    </source>
</evidence>
<dbReference type="PANTHER" id="PTHR11795">
    <property type="entry name" value="BRANCHED-CHAIN AMINO ACID TRANSPORT SYSTEM PERMEASE PROTEIN LIVH"/>
    <property type="match status" value="1"/>
</dbReference>
<dbReference type="EMBL" id="CP036259">
    <property type="protein sequence ID" value="QDR81453.1"/>
    <property type="molecule type" value="Genomic_DNA"/>
</dbReference>
<organism evidence="10 11">
    <name type="scientific">Sporomusa termitida</name>
    <dbReference type="NCBI Taxonomy" id="2377"/>
    <lineage>
        <taxon>Bacteria</taxon>
        <taxon>Bacillati</taxon>
        <taxon>Bacillota</taxon>
        <taxon>Negativicutes</taxon>
        <taxon>Selenomonadales</taxon>
        <taxon>Sporomusaceae</taxon>
        <taxon>Sporomusa</taxon>
    </lineage>
</organism>
<dbReference type="InterPro" id="IPR052157">
    <property type="entry name" value="BCAA_transport_permease"/>
</dbReference>
<feature type="transmembrane region" description="Helical" evidence="9">
    <location>
        <begin position="36"/>
        <end position="53"/>
    </location>
</feature>
<gene>
    <name evidence="10" type="primary">livH_3</name>
    <name evidence="10" type="ORF">SPTER_28360</name>
</gene>
<feature type="transmembrane region" description="Helical" evidence="9">
    <location>
        <begin position="7"/>
        <end position="30"/>
    </location>
</feature>
<dbReference type="RefSeq" id="WP_144350941.1">
    <property type="nucleotide sequence ID" value="NZ_CP036259.1"/>
</dbReference>
<keyword evidence="7 9" id="KW-0472">Membrane</keyword>
<evidence type="ECO:0000256" key="2">
    <source>
        <dbReference type="ARBA" id="ARBA00022448"/>
    </source>
</evidence>
<evidence type="ECO:0000256" key="9">
    <source>
        <dbReference type="SAM" id="Phobius"/>
    </source>
</evidence>
<dbReference type="GO" id="GO:0022857">
    <property type="term" value="F:transmembrane transporter activity"/>
    <property type="evidence" value="ECO:0007669"/>
    <property type="project" value="InterPro"/>
</dbReference>
<evidence type="ECO:0000256" key="8">
    <source>
        <dbReference type="ARBA" id="ARBA00037998"/>
    </source>
</evidence>
<evidence type="ECO:0000256" key="3">
    <source>
        <dbReference type="ARBA" id="ARBA00022475"/>
    </source>
</evidence>
<evidence type="ECO:0000256" key="1">
    <source>
        <dbReference type="ARBA" id="ARBA00004651"/>
    </source>
</evidence>
<keyword evidence="2" id="KW-0813">Transport</keyword>
<comment type="subcellular location">
    <subcellularLocation>
        <location evidence="1">Cell membrane</location>
        <topology evidence="1">Multi-pass membrane protein</topology>
    </subcellularLocation>
</comment>
<proteinExistence type="inferred from homology"/>
<dbReference type="OrthoDB" id="9807115at2"/>
<dbReference type="PANTHER" id="PTHR11795:SF445">
    <property type="entry name" value="AMINO ACID ABC TRANSPORTER PERMEASE PROTEIN"/>
    <property type="match status" value="1"/>
</dbReference>
<dbReference type="GO" id="GO:0005886">
    <property type="term" value="C:plasma membrane"/>
    <property type="evidence" value="ECO:0007669"/>
    <property type="project" value="UniProtKB-SubCell"/>
</dbReference>
<keyword evidence="6 9" id="KW-1133">Transmembrane helix</keyword>
<dbReference type="Pfam" id="PF02653">
    <property type="entry name" value="BPD_transp_2"/>
    <property type="match status" value="1"/>
</dbReference>
<accession>A0A517DVV3</accession>
<feature type="transmembrane region" description="Helical" evidence="9">
    <location>
        <begin position="221"/>
        <end position="249"/>
    </location>
</feature>
<evidence type="ECO:0000313" key="11">
    <source>
        <dbReference type="Proteomes" id="UP000320776"/>
    </source>
</evidence>
<sequence length="289" mass="30410">MEIIQSVLNGILLGGLYAIIGIGMSLIFGIMGLTNLAHGDFIIVGTFICMILASQLVGSLWLALVITILVMTVMGFLIQNFLINKVLDKGPEPALLTTFGVSICLSNALLLFFGADARSINVSFATANIAATELISVPAVYSVNFIAAICVIVTLHYVLNHTYLGRAIRATADDSRAAELMGVDTKRVFSYTMGLAMISAAIAGLLVGTTFVFYPSTGTQYLIIAFGVVVIGGMGSLLGTLVGGIILGLAQLLGAFFFGSGYQLLSGYLVLLIILTIKPEGLLAAKTRK</sequence>
<feature type="transmembrane region" description="Helical" evidence="9">
    <location>
        <begin position="60"/>
        <end position="82"/>
    </location>
</feature>
<dbReference type="InterPro" id="IPR001851">
    <property type="entry name" value="ABC_transp_permease"/>
</dbReference>
<evidence type="ECO:0000256" key="6">
    <source>
        <dbReference type="ARBA" id="ARBA00022989"/>
    </source>
</evidence>
<feature type="transmembrane region" description="Helical" evidence="9">
    <location>
        <begin position="94"/>
        <end position="113"/>
    </location>
</feature>
<protein>
    <submittedName>
        <fullName evidence="10">High-affinity branched-chain amino acid transport system permease protein LivH</fullName>
    </submittedName>
</protein>
<evidence type="ECO:0000256" key="7">
    <source>
        <dbReference type="ARBA" id="ARBA00023136"/>
    </source>
</evidence>
<keyword evidence="11" id="KW-1185">Reference proteome</keyword>
<keyword evidence="5" id="KW-0029">Amino-acid transport</keyword>
<dbReference type="KEGG" id="sted:SPTER_28360"/>
<feature type="transmembrane region" description="Helical" evidence="9">
    <location>
        <begin position="134"/>
        <end position="159"/>
    </location>
</feature>
<dbReference type="Proteomes" id="UP000320776">
    <property type="component" value="Chromosome"/>
</dbReference>
<keyword evidence="4 9" id="KW-0812">Transmembrane</keyword>
<comment type="similarity">
    <text evidence="8">Belongs to the binding-protein-dependent transport system permease family. LivHM subfamily.</text>
</comment>
<reference evidence="10 11" key="1">
    <citation type="submission" date="2019-02" db="EMBL/GenBank/DDBJ databases">
        <title>Closed genome of Sporomusa termitida DSM 4440.</title>
        <authorList>
            <person name="Poehlein A."/>
            <person name="Daniel R."/>
        </authorList>
    </citation>
    <scope>NUCLEOTIDE SEQUENCE [LARGE SCALE GENOMIC DNA]</scope>
    <source>
        <strain evidence="10 11">DSM 4440</strain>
    </source>
</reference>
<dbReference type="CDD" id="cd06582">
    <property type="entry name" value="TM_PBP1_LivH_like"/>
    <property type="match status" value="1"/>
</dbReference>